<reference evidence="8 9" key="1">
    <citation type="submission" date="2023-11" db="EMBL/GenBank/DDBJ databases">
        <title>First isolation, identification, and characterization of non-pathogenic Epilithonimonas ginsengisoli isolated from diseased farmed rainbow trout (Oncorhynchus mykiss) in Chile.</title>
        <authorList>
            <person name="Miranda C.D."/>
            <person name="Irgang R."/>
            <person name="Concha C."/>
            <person name="Rojas R."/>
            <person name="Avendano R."/>
        </authorList>
    </citation>
    <scope>NUCLEOTIDE SEQUENCE [LARGE SCALE GENOMIC DNA]</scope>
    <source>
        <strain evidence="8 9">FP99</strain>
    </source>
</reference>
<dbReference type="InterPro" id="IPR012944">
    <property type="entry name" value="SusD_RagB_dom"/>
</dbReference>
<dbReference type="Gene3D" id="1.25.40.390">
    <property type="match status" value="1"/>
</dbReference>
<dbReference type="CDD" id="cd08977">
    <property type="entry name" value="SusD"/>
    <property type="match status" value="1"/>
</dbReference>
<dbReference type="InterPro" id="IPR033985">
    <property type="entry name" value="SusD-like_N"/>
</dbReference>
<dbReference type="RefSeq" id="WP_063970951.1">
    <property type="nucleotide sequence ID" value="NZ_JAMXLT020000025.1"/>
</dbReference>
<evidence type="ECO:0000256" key="1">
    <source>
        <dbReference type="ARBA" id="ARBA00004442"/>
    </source>
</evidence>
<sequence>MKKYITYLSLGTLFLISSCEEMLEVDLPQNQISSEQVFSDKQTAYAALAGLYSGLYDNSPLSGDNAGKLLGVYTDDLNYYSMTASLGTVELFNNTQRANNTVIASYWSGAYQQVYVANSILDGLARSTALSSADKDQIRGEVLLIRSILFFYLQQSFGDIPMPSVIDYRINQNLSKKSSADVLELLRSDLLESIQIIRNDYRHTDRIFANRKVAELMLAKVYMAQNKWSDAEALLKTIVQSNLYVFQNDITKVFTKSSTHVLWQLKPLISADGTKEAILYYFANAAPTSFALSSDLINSFSSVDIRKQNWIAEVKVGANTWYRTDKYKLRSANTTEFSIIFRLEEVYLLLAEALAQQNKIVESLPYVNATRTRAKISVLTQPIDRSILLNEILLEWRREFFTETGHRFFDLKRFGRLEDLKTTKPNWATYQALWPLPEREILMNPNLNPQNNGY</sequence>
<evidence type="ECO:0000259" key="6">
    <source>
        <dbReference type="Pfam" id="PF07980"/>
    </source>
</evidence>
<dbReference type="Proteomes" id="UP001204439">
    <property type="component" value="Unassembled WGS sequence"/>
</dbReference>
<proteinExistence type="inferred from homology"/>
<evidence type="ECO:0000256" key="3">
    <source>
        <dbReference type="ARBA" id="ARBA00022729"/>
    </source>
</evidence>
<evidence type="ECO:0000313" key="8">
    <source>
        <dbReference type="EMBL" id="MDW8550027.1"/>
    </source>
</evidence>
<comment type="caution">
    <text evidence="8">The sequence shown here is derived from an EMBL/GenBank/DDBJ whole genome shotgun (WGS) entry which is preliminary data.</text>
</comment>
<feature type="domain" description="RagB/SusD" evidence="6">
    <location>
        <begin position="324"/>
        <end position="454"/>
    </location>
</feature>
<keyword evidence="3" id="KW-0732">Signal</keyword>
<evidence type="ECO:0000256" key="5">
    <source>
        <dbReference type="ARBA" id="ARBA00023237"/>
    </source>
</evidence>
<dbReference type="Pfam" id="PF07980">
    <property type="entry name" value="SusD_RagB"/>
    <property type="match status" value="1"/>
</dbReference>
<gene>
    <name evidence="8" type="ORF">NG800_013965</name>
</gene>
<comment type="subcellular location">
    <subcellularLocation>
        <location evidence="1">Cell outer membrane</location>
    </subcellularLocation>
</comment>
<name>A0ABU4JK37_9FLAO</name>
<dbReference type="EMBL" id="JAMXLT020000025">
    <property type="protein sequence ID" value="MDW8550027.1"/>
    <property type="molecule type" value="Genomic_DNA"/>
</dbReference>
<feature type="domain" description="SusD-like N-terminal" evidence="7">
    <location>
        <begin position="47"/>
        <end position="223"/>
    </location>
</feature>
<accession>A0ABU4JK37</accession>
<keyword evidence="5" id="KW-0998">Cell outer membrane</keyword>
<evidence type="ECO:0000313" key="9">
    <source>
        <dbReference type="Proteomes" id="UP001204439"/>
    </source>
</evidence>
<keyword evidence="9" id="KW-1185">Reference proteome</keyword>
<protein>
    <submittedName>
        <fullName evidence="8">RagB/SusD family nutrient uptake outer membrane protein</fullName>
    </submittedName>
</protein>
<dbReference type="Pfam" id="PF14322">
    <property type="entry name" value="SusD-like_3"/>
    <property type="match status" value="1"/>
</dbReference>
<evidence type="ECO:0000256" key="4">
    <source>
        <dbReference type="ARBA" id="ARBA00023136"/>
    </source>
</evidence>
<evidence type="ECO:0000259" key="7">
    <source>
        <dbReference type="Pfam" id="PF14322"/>
    </source>
</evidence>
<keyword evidence="4" id="KW-0472">Membrane</keyword>
<dbReference type="SUPFAM" id="SSF48452">
    <property type="entry name" value="TPR-like"/>
    <property type="match status" value="1"/>
</dbReference>
<comment type="similarity">
    <text evidence="2">Belongs to the SusD family.</text>
</comment>
<dbReference type="PROSITE" id="PS51257">
    <property type="entry name" value="PROKAR_LIPOPROTEIN"/>
    <property type="match status" value="1"/>
</dbReference>
<organism evidence="8 9">
    <name type="scientific">Epilithonimonas ginsengisoli</name>
    <dbReference type="NCBI Taxonomy" id="1245592"/>
    <lineage>
        <taxon>Bacteria</taxon>
        <taxon>Pseudomonadati</taxon>
        <taxon>Bacteroidota</taxon>
        <taxon>Flavobacteriia</taxon>
        <taxon>Flavobacteriales</taxon>
        <taxon>Weeksellaceae</taxon>
        <taxon>Chryseobacterium group</taxon>
        <taxon>Epilithonimonas</taxon>
    </lineage>
</organism>
<dbReference type="InterPro" id="IPR011990">
    <property type="entry name" value="TPR-like_helical_dom_sf"/>
</dbReference>
<evidence type="ECO:0000256" key="2">
    <source>
        <dbReference type="ARBA" id="ARBA00006275"/>
    </source>
</evidence>